<evidence type="ECO:0000313" key="1">
    <source>
        <dbReference type="EMBL" id="QHU10182.1"/>
    </source>
</evidence>
<dbReference type="AlphaFoldDB" id="A0A6C0JWN4"/>
<name>A0A6C0JWN4_9ZZZZ</name>
<sequence>MESPFYLQNTSSNMVILYLEPILNTYYQTYMNILTVSNMPAGPLSRMVFPIRVDKLSPFQALPPGASCAFPQCTLAIGKYTMKPVMNNSDTFMTAEDIPALFSYLETNGYVIDRSLTHMLIDSKIKIGGASTCRYSGNKQMVCMFSYGSR</sequence>
<reference evidence="1" key="1">
    <citation type="journal article" date="2020" name="Nature">
        <title>Giant virus diversity and host interactions through global metagenomics.</title>
        <authorList>
            <person name="Schulz F."/>
            <person name="Roux S."/>
            <person name="Paez-Espino D."/>
            <person name="Jungbluth S."/>
            <person name="Walsh D.A."/>
            <person name="Denef V.J."/>
            <person name="McMahon K.D."/>
            <person name="Konstantinidis K.T."/>
            <person name="Eloe-Fadrosh E.A."/>
            <person name="Kyrpides N.C."/>
            <person name="Woyke T."/>
        </authorList>
    </citation>
    <scope>NUCLEOTIDE SEQUENCE</scope>
    <source>
        <strain evidence="1">GVMAG-S-1101164-67</strain>
    </source>
</reference>
<dbReference type="EMBL" id="MN740751">
    <property type="protein sequence ID" value="QHU10182.1"/>
    <property type="molecule type" value="Genomic_DNA"/>
</dbReference>
<protein>
    <submittedName>
        <fullName evidence="1">Uncharacterized protein</fullName>
    </submittedName>
</protein>
<organism evidence="1">
    <name type="scientific">viral metagenome</name>
    <dbReference type="NCBI Taxonomy" id="1070528"/>
    <lineage>
        <taxon>unclassified sequences</taxon>
        <taxon>metagenomes</taxon>
        <taxon>organismal metagenomes</taxon>
    </lineage>
</organism>
<proteinExistence type="predicted"/>
<accession>A0A6C0JWN4</accession>